<dbReference type="Proteomes" id="UP000244755">
    <property type="component" value="Chromosome 1"/>
</dbReference>
<comment type="subcellular location">
    <subcellularLocation>
        <location evidence="1">Cell membrane</location>
        <topology evidence="1">Multi-pass membrane protein</topology>
    </subcellularLocation>
</comment>
<dbReference type="PANTHER" id="PTHR30598">
    <property type="entry name" value="NITRATE REDUCTASE PRIVATE CHAPERONE, REDOX ENZYME MATURATION PROTEIN REMP FAMILY"/>
    <property type="match status" value="1"/>
</dbReference>
<dbReference type="OrthoDB" id="9788113at2"/>
<dbReference type="InterPro" id="IPR023234">
    <property type="entry name" value="NarG-like_domain"/>
</dbReference>
<dbReference type="KEGG" id="mee:DA075_29560"/>
<reference evidence="19 20" key="1">
    <citation type="submission" date="2018-04" db="EMBL/GenBank/DDBJ databases">
        <title>Methylobacterium sp. PR1016A genome.</title>
        <authorList>
            <person name="Park W."/>
        </authorList>
    </citation>
    <scope>NUCLEOTIDE SEQUENCE [LARGE SCALE GENOMIC DNA]</scope>
    <source>
        <strain evidence="19 20">PR1016A</strain>
    </source>
</reference>
<evidence type="ECO:0000256" key="3">
    <source>
        <dbReference type="ARBA" id="ARBA00022448"/>
    </source>
</evidence>
<organism evidence="19 20">
    <name type="scientific">Methylobacterium currus</name>
    <dbReference type="NCBI Taxonomy" id="2051553"/>
    <lineage>
        <taxon>Bacteria</taxon>
        <taxon>Pseudomonadati</taxon>
        <taxon>Pseudomonadota</taxon>
        <taxon>Alphaproteobacteria</taxon>
        <taxon>Hyphomicrobiales</taxon>
        <taxon>Methylobacteriaceae</taxon>
        <taxon>Methylobacterium</taxon>
    </lineage>
</organism>
<evidence type="ECO:0000256" key="14">
    <source>
        <dbReference type="ARBA" id="ARBA00048294"/>
    </source>
</evidence>
<evidence type="ECO:0000256" key="15">
    <source>
        <dbReference type="ARBA" id="ARBA00063882"/>
    </source>
</evidence>
<dbReference type="SUPFAM" id="SSF103501">
    <property type="entry name" value="Respiratory nitrate reductase 1 gamma chain"/>
    <property type="match status" value="1"/>
</dbReference>
<evidence type="ECO:0000256" key="12">
    <source>
        <dbReference type="ARBA" id="ARBA00023063"/>
    </source>
</evidence>
<evidence type="ECO:0000259" key="18">
    <source>
        <dbReference type="Pfam" id="PF02665"/>
    </source>
</evidence>
<evidence type="ECO:0000313" key="19">
    <source>
        <dbReference type="EMBL" id="AWB24498.1"/>
    </source>
</evidence>
<dbReference type="InterPro" id="IPR036197">
    <property type="entry name" value="NarG-like_sf"/>
</dbReference>
<comment type="subunit">
    <text evidence="15">Dimer of heterotrimers each composed of an alpha, a beta and a gamma chain. Alpha and beta are catalytic chains; gamma chains are involved in binding the enzyme complex to the cytoplasmic membrane.</text>
</comment>
<dbReference type="GO" id="GO:0019645">
    <property type="term" value="P:anaerobic electron transport chain"/>
    <property type="evidence" value="ECO:0007669"/>
    <property type="project" value="UniProtKB-ARBA"/>
</dbReference>
<feature type="transmembrane region" description="Helical" evidence="17">
    <location>
        <begin position="162"/>
        <end position="191"/>
    </location>
</feature>
<dbReference type="Gene3D" id="1.20.950.20">
    <property type="entry name" value="Transmembrane di-heme cytochromes, Chain C"/>
    <property type="match status" value="1"/>
</dbReference>
<dbReference type="EMBL" id="CP028843">
    <property type="protein sequence ID" value="AWB24498.1"/>
    <property type="molecule type" value="Genomic_DNA"/>
</dbReference>
<gene>
    <name evidence="19" type="primary">narI</name>
    <name evidence="19" type="ORF">DA075_29560</name>
</gene>
<feature type="domain" description="NarG-like" evidence="18">
    <location>
        <begin position="6"/>
        <end position="201"/>
    </location>
</feature>
<keyword evidence="10" id="KW-0560">Oxidoreductase</keyword>
<evidence type="ECO:0000256" key="16">
    <source>
        <dbReference type="PIRSR" id="PIRSR603816-1"/>
    </source>
</evidence>
<dbReference type="RefSeq" id="WP_099956226.1">
    <property type="nucleotide sequence ID" value="NZ_CP028843.1"/>
</dbReference>
<proteinExistence type="predicted"/>
<dbReference type="GO" id="GO:0005886">
    <property type="term" value="C:plasma membrane"/>
    <property type="evidence" value="ECO:0007669"/>
    <property type="project" value="UniProtKB-SubCell"/>
</dbReference>
<sequence>MCSIRPQYSWRSESSQFLRRKQMLVGSNLFHLGILVILVGHFVGLLTPVEVFERFGISHAAKQLMANTIGGIAGIAALIGCSLLLHRRLFEPRIRRSSSVGDILVLCLMWLQLIVGIGTVYWTFQSLDGREMVRLMGWARGVVTFQPGASDLLLETALVYRLHIVIGLTIFLITPFTRLVHVFSAPVWYLFRPGYQVVRSRRVPAQAVQDPFAGAVSGAASIGRAQAESAQ</sequence>
<dbReference type="GO" id="GO:0009325">
    <property type="term" value="C:nitrate reductase complex"/>
    <property type="evidence" value="ECO:0007669"/>
    <property type="project" value="InterPro"/>
</dbReference>
<keyword evidence="3" id="KW-0813">Transport</keyword>
<evidence type="ECO:0000256" key="9">
    <source>
        <dbReference type="ARBA" id="ARBA00022989"/>
    </source>
</evidence>
<feature type="transmembrane region" description="Helical" evidence="17">
    <location>
        <begin position="64"/>
        <end position="85"/>
    </location>
</feature>
<evidence type="ECO:0000313" key="20">
    <source>
        <dbReference type="Proteomes" id="UP000244755"/>
    </source>
</evidence>
<keyword evidence="20" id="KW-1185">Reference proteome</keyword>
<keyword evidence="8" id="KW-0249">Electron transport</keyword>
<keyword evidence="9 17" id="KW-1133">Transmembrane helix</keyword>
<accession>A0A2R4WSL3</accession>
<keyword evidence="12" id="KW-0534">Nitrate assimilation</keyword>
<feature type="transmembrane region" description="Helical" evidence="17">
    <location>
        <begin position="23"/>
        <end position="44"/>
    </location>
</feature>
<evidence type="ECO:0000256" key="10">
    <source>
        <dbReference type="ARBA" id="ARBA00023002"/>
    </source>
</evidence>
<evidence type="ECO:0000256" key="8">
    <source>
        <dbReference type="ARBA" id="ARBA00022982"/>
    </source>
</evidence>
<dbReference type="InterPro" id="IPR003816">
    <property type="entry name" value="Nitrate_red_gam"/>
</dbReference>
<dbReference type="AlphaFoldDB" id="A0A2R4WSL3"/>
<evidence type="ECO:0000256" key="13">
    <source>
        <dbReference type="ARBA" id="ARBA00023136"/>
    </source>
</evidence>
<keyword evidence="6 17" id="KW-0812">Transmembrane</keyword>
<keyword evidence="11 16" id="KW-0408">Iron</keyword>
<feature type="transmembrane region" description="Helical" evidence="17">
    <location>
        <begin position="105"/>
        <end position="124"/>
    </location>
</feature>
<protein>
    <recommendedName>
        <fullName evidence="2">nitrate reductase (quinone)</fullName>
        <ecNumber evidence="2">1.7.5.1</ecNumber>
    </recommendedName>
</protein>
<keyword evidence="13 17" id="KW-0472">Membrane</keyword>
<evidence type="ECO:0000256" key="2">
    <source>
        <dbReference type="ARBA" id="ARBA00012500"/>
    </source>
</evidence>
<dbReference type="PANTHER" id="PTHR30598:SF3">
    <property type="entry name" value="RESPIRATORY NITRATE REDUCTASE 1 GAMMA CHAIN"/>
    <property type="match status" value="1"/>
</dbReference>
<evidence type="ECO:0000256" key="17">
    <source>
        <dbReference type="SAM" id="Phobius"/>
    </source>
</evidence>
<dbReference type="GO" id="GO:0020037">
    <property type="term" value="F:heme binding"/>
    <property type="evidence" value="ECO:0007669"/>
    <property type="project" value="TreeGrafter"/>
</dbReference>
<evidence type="ECO:0000256" key="4">
    <source>
        <dbReference type="ARBA" id="ARBA00022475"/>
    </source>
</evidence>
<feature type="binding site" description="axial binding residue" evidence="16">
    <location>
        <position position="163"/>
    </location>
    <ligand>
        <name>heme b</name>
        <dbReference type="ChEBI" id="CHEBI:60344"/>
        <label>1</label>
    </ligand>
    <ligandPart>
        <name>Fe</name>
        <dbReference type="ChEBI" id="CHEBI:18248"/>
    </ligandPart>
</feature>
<keyword evidence="5 16" id="KW-0349">Heme</keyword>
<dbReference type="EC" id="1.7.5.1" evidence="2"/>
<dbReference type="FunFam" id="1.20.950.20:FF:000001">
    <property type="entry name" value="Respiratory nitrate reductase subunit gamma"/>
    <property type="match status" value="1"/>
</dbReference>
<dbReference type="GO" id="GO:0160182">
    <property type="term" value="F:nitrate reductase (quinone) activity"/>
    <property type="evidence" value="ECO:0007669"/>
    <property type="project" value="UniProtKB-EC"/>
</dbReference>
<feature type="binding site" description="axial binding residue" evidence="16">
    <location>
        <position position="31"/>
    </location>
    <ligand>
        <name>heme b</name>
        <dbReference type="ChEBI" id="CHEBI:60344"/>
        <label>1</label>
    </ligand>
    <ligandPart>
        <name>Fe</name>
        <dbReference type="ChEBI" id="CHEBI:18248"/>
    </ligandPart>
</feature>
<dbReference type="GO" id="GO:0009055">
    <property type="term" value="F:electron transfer activity"/>
    <property type="evidence" value="ECO:0007669"/>
    <property type="project" value="TreeGrafter"/>
</dbReference>
<keyword evidence="7" id="KW-0479">Metal-binding</keyword>
<feature type="binding site" description="axial binding residue" evidence="16">
    <location>
        <position position="181"/>
    </location>
    <ligand>
        <name>heme b</name>
        <dbReference type="ChEBI" id="CHEBI:60344"/>
        <label>1</label>
    </ligand>
    <ligandPart>
        <name>Fe</name>
        <dbReference type="ChEBI" id="CHEBI:18248"/>
    </ligandPart>
</feature>
<evidence type="ECO:0000256" key="1">
    <source>
        <dbReference type="ARBA" id="ARBA00004651"/>
    </source>
</evidence>
<comment type="catalytic activity">
    <reaction evidence="14">
        <text>nitrate + a quinol = a quinone + nitrite + H2O</text>
        <dbReference type="Rhea" id="RHEA:56144"/>
        <dbReference type="ChEBI" id="CHEBI:15377"/>
        <dbReference type="ChEBI" id="CHEBI:16301"/>
        <dbReference type="ChEBI" id="CHEBI:17632"/>
        <dbReference type="ChEBI" id="CHEBI:24646"/>
        <dbReference type="ChEBI" id="CHEBI:132124"/>
        <dbReference type="EC" id="1.7.5.1"/>
    </reaction>
</comment>
<dbReference type="NCBIfam" id="TIGR00351">
    <property type="entry name" value="narI"/>
    <property type="match status" value="1"/>
</dbReference>
<name>A0A2R4WSL3_9HYPH</name>
<keyword evidence="4" id="KW-1003">Cell membrane</keyword>
<feature type="binding site" description="axial binding residue" evidence="16">
    <location>
        <position position="41"/>
    </location>
    <ligand>
        <name>heme b</name>
        <dbReference type="ChEBI" id="CHEBI:60344"/>
        <label>1</label>
    </ligand>
    <ligandPart>
        <name>Fe</name>
        <dbReference type="ChEBI" id="CHEBI:18248"/>
    </ligandPart>
</feature>
<evidence type="ECO:0000256" key="6">
    <source>
        <dbReference type="ARBA" id="ARBA00022692"/>
    </source>
</evidence>
<evidence type="ECO:0000256" key="5">
    <source>
        <dbReference type="ARBA" id="ARBA00022617"/>
    </source>
</evidence>
<dbReference type="GO" id="GO:0046872">
    <property type="term" value="F:metal ion binding"/>
    <property type="evidence" value="ECO:0007669"/>
    <property type="project" value="UniProtKB-KW"/>
</dbReference>
<dbReference type="InterPro" id="IPR051936">
    <property type="entry name" value="Heme-iron_electron_transfer"/>
</dbReference>
<dbReference type="Pfam" id="PF02665">
    <property type="entry name" value="Nitrate_red_gam"/>
    <property type="match status" value="1"/>
</dbReference>
<dbReference type="GO" id="GO:0042128">
    <property type="term" value="P:nitrate assimilation"/>
    <property type="evidence" value="ECO:0007669"/>
    <property type="project" value="UniProtKB-KW"/>
</dbReference>
<evidence type="ECO:0000256" key="11">
    <source>
        <dbReference type="ARBA" id="ARBA00023004"/>
    </source>
</evidence>
<evidence type="ECO:0000256" key="7">
    <source>
        <dbReference type="ARBA" id="ARBA00022723"/>
    </source>
</evidence>